<dbReference type="AlphaFoldDB" id="A0A5E4TT99"/>
<dbReference type="Proteomes" id="UP000366819">
    <property type="component" value="Unassembled WGS sequence"/>
</dbReference>
<evidence type="ECO:0000313" key="2">
    <source>
        <dbReference type="Proteomes" id="UP000366819"/>
    </source>
</evidence>
<gene>
    <name evidence="1" type="ORF">PAQ31011_01597</name>
</gene>
<name>A0A5E4TT99_9BURK</name>
<protein>
    <submittedName>
        <fullName evidence="1">Uncharacterized protein</fullName>
    </submittedName>
</protein>
<dbReference type="Pfam" id="PF12778">
    <property type="entry name" value="PXPV"/>
    <property type="match status" value="2"/>
</dbReference>
<organism evidence="1 2">
    <name type="scientific">Pandoraea aquatica</name>
    <dbReference type="NCBI Taxonomy" id="2508290"/>
    <lineage>
        <taxon>Bacteria</taxon>
        <taxon>Pseudomonadati</taxon>
        <taxon>Pseudomonadota</taxon>
        <taxon>Betaproteobacteria</taxon>
        <taxon>Burkholderiales</taxon>
        <taxon>Burkholderiaceae</taxon>
        <taxon>Pandoraea</taxon>
    </lineage>
</organism>
<dbReference type="InterPro" id="IPR024446">
    <property type="entry name" value="PXPV"/>
</dbReference>
<proteinExistence type="predicted"/>
<evidence type="ECO:0000313" key="1">
    <source>
        <dbReference type="EMBL" id="VVD90432.1"/>
    </source>
</evidence>
<keyword evidence="2" id="KW-1185">Reference proteome</keyword>
<sequence>MRGALMIAILTRASLRACLRFDVFLNVIRCVARRAVSRPTSPLVGLAIATSMTGCAAMAPGNWQVFGPPPSYVRPAPVIVGPAPAIVQPAPVVVTPAPVIVAPPPAVIQPAPVLVTPAPALVRPAPVIVQPAPVIVGPRQPVVIVPAQPRSSRDAAHFLRERCYLEKGGCYTSEYREGYEFDPSTGTWGWVGRRDYRWKGSRGNR</sequence>
<dbReference type="EMBL" id="CABPSN010000002">
    <property type="protein sequence ID" value="VVD90432.1"/>
    <property type="molecule type" value="Genomic_DNA"/>
</dbReference>
<accession>A0A5E4TT99</accession>
<reference evidence="1 2" key="1">
    <citation type="submission" date="2019-08" db="EMBL/GenBank/DDBJ databases">
        <authorList>
            <person name="Peeters C."/>
        </authorList>
    </citation>
    <scope>NUCLEOTIDE SEQUENCE [LARGE SCALE GENOMIC DNA]</scope>
    <source>
        <strain evidence="1 2">LMG 31011</strain>
    </source>
</reference>